<keyword evidence="4" id="KW-1185">Reference proteome</keyword>
<keyword evidence="2" id="KW-1133">Transmembrane helix</keyword>
<accession>A0A225A9X6</accession>
<keyword evidence="2" id="KW-0472">Membrane</keyword>
<dbReference type="STRING" id="1441469.A0A225A9X6"/>
<comment type="caution">
    <text evidence="3">The sequence shown here is derived from an EMBL/GenBank/DDBJ whole genome shotgun (WGS) entry which is preliminary data.</text>
</comment>
<dbReference type="EMBL" id="LFMY01000013">
    <property type="protein sequence ID" value="OKL56890.1"/>
    <property type="molecule type" value="Genomic_DNA"/>
</dbReference>
<name>A0A225A9X6_TALAT</name>
<dbReference type="OrthoDB" id="2537141at2759"/>
<protein>
    <submittedName>
        <fullName evidence="3">Uncharacterized protein</fullName>
    </submittedName>
</protein>
<sequence length="516" mass="58485">MASRMVQRITLSGMICTKKQYMARCLLATSMSPFGCLHRAFWLEIFYMADDRFRGKSFRVQDAHYGMAQARRFCDPSISTCSPVVLQADSRHKLSDVTKSFNPYEPRPRRRTNVDRYEPNKGTSAAGQRSPRTKRSQKRMTMMKRNNTRVDKKFYAKNVKSGRLTVSQLPSKVQRYKRLMAAKLTSNANLGIFKKGKTSEPISYPKETKFLGKEAQCPEDPEERTQQSRDSKESPQEFSSEYHLDTVIEQELFQSLANCQQLNIPYEEYVPVTSNVQILSVADLGELYSKRNHIESRQKSAVMYATGTRTSAYDQTNALPPTHAGDIPTNSLTKDKEMLLDLLLDTVQDFDEDVAVEFLAELVDAAEPSSENCKPQPVDLRAGSVEGPPNPTEEFSCLCSYNSGNDHASGSPVSMTGKIRNETSANFGIPQKQHDNDPSSNALDAWHWRDMEREIIAGDHCGYIFSGLDVHRFGRRATPVYTTNQPSMPASVPPARRHATTEPTLHRRFWRCNKLY</sequence>
<evidence type="ECO:0000256" key="1">
    <source>
        <dbReference type="SAM" id="MobiDB-lite"/>
    </source>
</evidence>
<feature type="compositionally biased region" description="Basic residues" evidence="1">
    <location>
        <begin position="131"/>
        <end position="142"/>
    </location>
</feature>
<reference evidence="3 4" key="1">
    <citation type="submission" date="2015-06" db="EMBL/GenBank/DDBJ databases">
        <title>Talaromyces atroroseus IBT 11181 draft genome.</title>
        <authorList>
            <person name="Rasmussen K.B."/>
            <person name="Rasmussen S."/>
            <person name="Petersen B."/>
            <person name="Sicheritz-Ponten T."/>
            <person name="Mortensen U.H."/>
            <person name="Thrane U."/>
        </authorList>
    </citation>
    <scope>NUCLEOTIDE SEQUENCE [LARGE SCALE GENOMIC DNA]</scope>
    <source>
        <strain evidence="3 4">IBT 11181</strain>
    </source>
</reference>
<feature type="region of interest" description="Disordered" evidence="1">
    <location>
        <begin position="97"/>
        <end position="149"/>
    </location>
</feature>
<evidence type="ECO:0000256" key="2">
    <source>
        <dbReference type="SAM" id="Phobius"/>
    </source>
</evidence>
<feature type="compositionally biased region" description="Basic and acidic residues" evidence="1">
    <location>
        <begin position="223"/>
        <end position="240"/>
    </location>
</feature>
<evidence type="ECO:0000313" key="3">
    <source>
        <dbReference type="EMBL" id="OKL56890.1"/>
    </source>
</evidence>
<organism evidence="3 4">
    <name type="scientific">Talaromyces atroroseus</name>
    <dbReference type="NCBI Taxonomy" id="1441469"/>
    <lineage>
        <taxon>Eukaryota</taxon>
        <taxon>Fungi</taxon>
        <taxon>Dikarya</taxon>
        <taxon>Ascomycota</taxon>
        <taxon>Pezizomycotina</taxon>
        <taxon>Eurotiomycetes</taxon>
        <taxon>Eurotiomycetidae</taxon>
        <taxon>Eurotiales</taxon>
        <taxon>Trichocomaceae</taxon>
        <taxon>Talaromyces</taxon>
        <taxon>Talaromyces sect. Trachyspermi</taxon>
    </lineage>
</organism>
<keyword evidence="2" id="KW-0812">Transmembrane</keyword>
<dbReference type="AlphaFoldDB" id="A0A225A9X6"/>
<dbReference type="Proteomes" id="UP000214365">
    <property type="component" value="Unassembled WGS sequence"/>
</dbReference>
<evidence type="ECO:0000313" key="4">
    <source>
        <dbReference type="Proteomes" id="UP000214365"/>
    </source>
</evidence>
<dbReference type="RefSeq" id="XP_020117011.1">
    <property type="nucleotide sequence ID" value="XM_020262957.1"/>
</dbReference>
<feature type="region of interest" description="Disordered" evidence="1">
    <location>
        <begin position="203"/>
        <end position="240"/>
    </location>
</feature>
<dbReference type="GeneID" id="31007796"/>
<proteinExistence type="predicted"/>
<gene>
    <name evidence="3" type="ORF">UA08_08040</name>
</gene>
<feature type="region of interest" description="Disordered" evidence="1">
    <location>
        <begin position="481"/>
        <end position="500"/>
    </location>
</feature>
<feature type="transmembrane region" description="Helical" evidence="2">
    <location>
        <begin position="21"/>
        <end position="42"/>
    </location>
</feature>